<sequence length="846" mass="96832">MSAGKKPSGAAFRKKRKLKELERKALTESLSRQLTPANIKQEPLDSNPESSMDIISVCVGCDEEPSTSMIKHEETNIEEDVKLPDSCSSPPQTPENVTNVVDLSDPADWPDVITTSLRDIIVRKGPVRPEENFKYPKDESDRRFTAVHYIRRLPNGEDAIRNWIVYSKKKNRIFCFCCKLFTTIVNSYTSDGYSDWRHLTEHLSQHEQWKCHLAAMQSWVELLKTLESKPAIDITDWRLYKTETQHWQSVLQRFVAIIQYLGQQCLPLDGRSDTLYSDHNGHFLKLVEMFATFDNVMLDHLKKMNSLETQQHYVGRDIQNELLSLISKELVKCILQSLKKSKYYSIILDCSPDIGDALQMTMIIRFVSIKQKEMSIVEPEVSIQERFLGFITQVSPTGAGLTQTILAELERLSIPLKDMRGQAYDHISNIKARQSRVQQNILNLNSRAFNIPCSNHSLNLVVNEAAMLCKDVGSFLIVLQRICLFLSGVTRRCDVLTKQINKLSMKTVCQTTWSSIIDIVRTFRFQAGEIYSTLLEISEDSTFELLTRGDAANLADELSNFKFLCSIVIWFSMLQQINSVSILQVQAPCLPDLIEGLLKTKLFLEEYRSDKGFENALQESRELASEMDIFPTFPKTIPIRSKKRKMLPSCEDLSEYTTDPKNQFKIHFFDTALDIAIKAVNERLNQLQHHNKFFGFLYDIRKVRCLSSKDLLKYCMDLQEVLTDKRSKESDIDGIQLCKELTVLAPVVKQNMTLTDILAHALVNGGFPNLAIALRILLTLPVLVAVREQNVSKLDLIKNYLRSPMSQEQHLDLAMISIENQITEEIDYGPMLCDYGNEKARKCMCL</sequence>
<accession>A0AAV7NMF7</accession>
<dbReference type="SMART" id="SM00597">
    <property type="entry name" value="ZnF_TTF"/>
    <property type="match status" value="1"/>
</dbReference>
<dbReference type="Pfam" id="PF05699">
    <property type="entry name" value="Dimer_Tnp_hAT"/>
    <property type="match status" value="1"/>
</dbReference>
<keyword evidence="4" id="KW-1185">Reference proteome</keyword>
<evidence type="ECO:0000313" key="4">
    <source>
        <dbReference type="Proteomes" id="UP001066276"/>
    </source>
</evidence>
<feature type="region of interest" description="Disordered" evidence="1">
    <location>
        <begin position="23"/>
        <end position="50"/>
    </location>
</feature>
<dbReference type="Pfam" id="PF14291">
    <property type="entry name" value="DUF4371"/>
    <property type="match status" value="1"/>
</dbReference>
<dbReference type="EMBL" id="JANPWB010000012">
    <property type="protein sequence ID" value="KAJ1117216.1"/>
    <property type="molecule type" value="Genomic_DNA"/>
</dbReference>
<protein>
    <recommendedName>
        <fullName evidence="2">TTF-type domain-containing protein</fullName>
    </recommendedName>
</protein>
<dbReference type="AlphaFoldDB" id="A0AAV7NMF7"/>
<dbReference type="PANTHER" id="PTHR45749">
    <property type="match status" value="1"/>
</dbReference>
<feature type="domain" description="TTF-type" evidence="2">
    <location>
        <begin position="148"/>
        <end position="235"/>
    </location>
</feature>
<name>A0AAV7NMF7_PLEWA</name>
<feature type="compositionally biased region" description="Polar residues" evidence="1">
    <location>
        <begin position="29"/>
        <end position="38"/>
    </location>
</feature>
<evidence type="ECO:0000259" key="2">
    <source>
        <dbReference type="SMART" id="SM00597"/>
    </source>
</evidence>
<dbReference type="GO" id="GO:0046983">
    <property type="term" value="F:protein dimerization activity"/>
    <property type="evidence" value="ECO:0007669"/>
    <property type="project" value="InterPro"/>
</dbReference>
<dbReference type="PANTHER" id="PTHR45749:SF35">
    <property type="entry name" value="AC-LIKE TRANSPOSASE-RELATED"/>
    <property type="match status" value="1"/>
</dbReference>
<comment type="caution">
    <text evidence="3">The sequence shown here is derived from an EMBL/GenBank/DDBJ whole genome shotgun (WGS) entry which is preliminary data.</text>
</comment>
<dbReference type="InterPro" id="IPR008906">
    <property type="entry name" value="HATC_C_dom"/>
</dbReference>
<dbReference type="InterPro" id="IPR006580">
    <property type="entry name" value="Znf_TTF"/>
</dbReference>
<dbReference type="Proteomes" id="UP001066276">
    <property type="component" value="Chromosome 8"/>
</dbReference>
<evidence type="ECO:0000313" key="3">
    <source>
        <dbReference type="EMBL" id="KAJ1117216.1"/>
    </source>
</evidence>
<evidence type="ECO:0000256" key="1">
    <source>
        <dbReference type="SAM" id="MobiDB-lite"/>
    </source>
</evidence>
<proteinExistence type="predicted"/>
<reference evidence="3" key="1">
    <citation type="journal article" date="2022" name="bioRxiv">
        <title>Sequencing and chromosome-scale assembly of the giantPleurodeles waltlgenome.</title>
        <authorList>
            <person name="Brown T."/>
            <person name="Elewa A."/>
            <person name="Iarovenko S."/>
            <person name="Subramanian E."/>
            <person name="Araus A.J."/>
            <person name="Petzold A."/>
            <person name="Susuki M."/>
            <person name="Suzuki K.-i.T."/>
            <person name="Hayashi T."/>
            <person name="Toyoda A."/>
            <person name="Oliveira C."/>
            <person name="Osipova E."/>
            <person name="Leigh N.D."/>
            <person name="Simon A."/>
            <person name="Yun M.H."/>
        </authorList>
    </citation>
    <scope>NUCLEOTIDE SEQUENCE</scope>
    <source>
        <strain evidence="3">20211129_DDA</strain>
        <tissue evidence="3">Liver</tissue>
    </source>
</reference>
<organism evidence="3 4">
    <name type="scientific">Pleurodeles waltl</name>
    <name type="common">Iberian ribbed newt</name>
    <dbReference type="NCBI Taxonomy" id="8319"/>
    <lineage>
        <taxon>Eukaryota</taxon>
        <taxon>Metazoa</taxon>
        <taxon>Chordata</taxon>
        <taxon>Craniata</taxon>
        <taxon>Vertebrata</taxon>
        <taxon>Euteleostomi</taxon>
        <taxon>Amphibia</taxon>
        <taxon>Batrachia</taxon>
        <taxon>Caudata</taxon>
        <taxon>Salamandroidea</taxon>
        <taxon>Salamandridae</taxon>
        <taxon>Pleurodelinae</taxon>
        <taxon>Pleurodeles</taxon>
    </lineage>
</organism>
<gene>
    <name evidence="3" type="ORF">NDU88_005416</name>
</gene>
<dbReference type="InterPro" id="IPR025398">
    <property type="entry name" value="DUF4371"/>
</dbReference>